<dbReference type="OMA" id="AFHQEWA"/>
<dbReference type="VEuPathDB" id="VectorBase:BGLAX_027515"/>
<reference evidence="4" key="2">
    <citation type="submission" date="2025-04" db="UniProtKB">
        <authorList>
            <consortium name="RefSeq"/>
        </authorList>
    </citation>
    <scope>IDENTIFICATION</scope>
</reference>
<dbReference type="KEGG" id="bgt:106054283"/>
<dbReference type="VEuPathDB" id="VectorBase:BGLB026327"/>
<evidence type="ECO:0000313" key="1">
    <source>
        <dbReference type="EnsemblMetazoa" id="BGLB026327-PA"/>
    </source>
</evidence>
<sequence>MAFHQEWAWYNLYFPNPDGALCRQHMTEQEWQRMTRWRDFDWFNQGGQESNKILTYTQQKATPTRNSDGKLQPHLLPPAGVISSTHARRHPGFYMEMYHRLLHEREYLVRQGRLPHDLPCPSFHNPCICNHHGMMPSGQQ</sequence>
<protein>
    <submittedName>
        <fullName evidence="4">Uncharacterized protein LOC106054283</fullName>
    </submittedName>
</protein>
<dbReference type="RefSeq" id="XP_055874286.1">
    <property type="nucleotide sequence ID" value="XM_056018311.1"/>
</dbReference>
<evidence type="ECO:0000313" key="2">
    <source>
        <dbReference type="Proteomes" id="UP000076420"/>
    </source>
</evidence>
<dbReference type="Proteomes" id="UP001165740">
    <property type="component" value="Chromosome 1"/>
</dbReference>
<organism evidence="1 2">
    <name type="scientific">Biomphalaria glabrata</name>
    <name type="common">Bloodfluke planorb</name>
    <name type="synonym">Freshwater snail</name>
    <dbReference type="NCBI Taxonomy" id="6526"/>
    <lineage>
        <taxon>Eukaryota</taxon>
        <taxon>Metazoa</taxon>
        <taxon>Spiralia</taxon>
        <taxon>Lophotrochozoa</taxon>
        <taxon>Mollusca</taxon>
        <taxon>Gastropoda</taxon>
        <taxon>Heterobranchia</taxon>
        <taxon>Euthyneura</taxon>
        <taxon>Panpulmonata</taxon>
        <taxon>Hygrophila</taxon>
        <taxon>Lymnaeoidea</taxon>
        <taxon>Planorbidae</taxon>
        <taxon>Biomphalaria</taxon>
    </lineage>
</organism>
<reference evidence="1" key="1">
    <citation type="submission" date="2020-05" db="UniProtKB">
        <authorList>
            <consortium name="EnsemblMetazoa"/>
        </authorList>
    </citation>
    <scope>IDENTIFICATION</scope>
    <source>
        <strain evidence="1">BB02</strain>
    </source>
</reference>
<keyword evidence="3" id="KW-1185">Reference proteome</keyword>
<evidence type="ECO:0000313" key="3">
    <source>
        <dbReference type="Proteomes" id="UP001165740"/>
    </source>
</evidence>
<accession>A0A2C9L2F5</accession>
<dbReference type="Proteomes" id="UP000076420">
    <property type="component" value="Unassembled WGS sequence"/>
</dbReference>
<dbReference type="EnsemblMetazoa" id="BGLB026327-RA">
    <property type="protein sequence ID" value="BGLB026327-PA"/>
    <property type="gene ID" value="BGLB026327"/>
</dbReference>
<proteinExistence type="predicted"/>
<gene>
    <name evidence="1" type="primary">106054283</name>
    <name evidence="4" type="synonym">LOC106054283</name>
</gene>
<dbReference type="AlphaFoldDB" id="A0A2C9L2F5"/>
<evidence type="ECO:0000313" key="4">
    <source>
        <dbReference type="RefSeq" id="XP_055874286.1"/>
    </source>
</evidence>
<name>A0A2C9L2F5_BIOGL</name>
<dbReference type="OrthoDB" id="6039667at2759"/>